<reference evidence="1" key="1">
    <citation type="submission" date="2020-07" db="EMBL/GenBank/DDBJ databases">
        <title>Huge and variable diversity of episymbiotic CPR bacteria and DPANN archaea in groundwater ecosystems.</title>
        <authorList>
            <person name="He C.Y."/>
            <person name="Keren R."/>
            <person name="Whittaker M."/>
            <person name="Farag I.F."/>
            <person name="Doudna J."/>
            <person name="Cate J.H.D."/>
            <person name="Banfield J.F."/>
        </authorList>
    </citation>
    <scope>NUCLEOTIDE SEQUENCE</scope>
    <source>
        <strain evidence="1">NC_groundwater_1296_Ag_S-0.2um_52_80</strain>
    </source>
</reference>
<protein>
    <submittedName>
        <fullName evidence="1">Uncharacterized protein</fullName>
    </submittedName>
</protein>
<evidence type="ECO:0000313" key="1">
    <source>
        <dbReference type="EMBL" id="MBI4210530.1"/>
    </source>
</evidence>
<organism evidence="1 2">
    <name type="scientific">Candidatus Iainarchaeum sp</name>
    <dbReference type="NCBI Taxonomy" id="3101447"/>
    <lineage>
        <taxon>Archaea</taxon>
        <taxon>Candidatus Iainarchaeota</taxon>
        <taxon>Candidatus Iainarchaeia</taxon>
        <taxon>Candidatus Iainarchaeales</taxon>
        <taxon>Candidatus Iainarchaeaceae</taxon>
        <taxon>Candidatus Iainarchaeum</taxon>
    </lineage>
</organism>
<gene>
    <name evidence="1" type="ORF">HY544_03430</name>
</gene>
<dbReference type="EMBL" id="JACQPB010000034">
    <property type="protein sequence ID" value="MBI4210530.1"/>
    <property type="molecule type" value="Genomic_DNA"/>
</dbReference>
<comment type="caution">
    <text evidence="1">The sequence shown here is derived from an EMBL/GenBank/DDBJ whole genome shotgun (WGS) entry which is preliminary data.</text>
</comment>
<dbReference type="AlphaFoldDB" id="A0A8T3YLG5"/>
<dbReference type="Proteomes" id="UP000732298">
    <property type="component" value="Unassembled WGS sequence"/>
</dbReference>
<evidence type="ECO:0000313" key="2">
    <source>
        <dbReference type="Proteomes" id="UP000732298"/>
    </source>
</evidence>
<accession>A0A8T3YLG5</accession>
<sequence length="185" mass="21191">MPPRRILVKTGKIPRDIIDKLQDERHRPTHVIGQEDGIHLSLDHANRTVKWFILNANGRVTKDNVRYPQDILEILQTNRIPKDPATLRAAGFPRELYGPMRMNELVNAKIEHYHKLAEKRTGGKFESDLAAILNSGYAEKILRKIVESRIKTGLLADTNGITKYRNSAAEETAKIFANLERYKNE</sequence>
<name>A0A8T3YLG5_9ARCH</name>
<proteinExistence type="predicted"/>